<protein>
    <submittedName>
        <fullName evidence="2">Uncharacterized protein</fullName>
    </submittedName>
</protein>
<name>A0AAF5DMH1_STRER</name>
<dbReference type="AlphaFoldDB" id="A0AAF5DMH1"/>
<sequence length="167" mass="19291">MVSIRCGKHVISCPICLKKFRLKRWCAHIYFVHTEIFNNQQYVFNCPFTNICQSKVTSINSLIKHGNKCHNLPRIGKLHRKISLNDFNNEKLKLEGSDNEELINSDYETDIENVNLFSFSRIMNNSIEVTNSNGTTQQSVFMEDNMDIDSNSTDFNMNSFFNESCSG</sequence>
<dbReference type="Proteomes" id="UP000035681">
    <property type="component" value="Unplaced"/>
</dbReference>
<organism evidence="1 2">
    <name type="scientific">Strongyloides stercoralis</name>
    <name type="common">Threadworm</name>
    <dbReference type="NCBI Taxonomy" id="6248"/>
    <lineage>
        <taxon>Eukaryota</taxon>
        <taxon>Metazoa</taxon>
        <taxon>Ecdysozoa</taxon>
        <taxon>Nematoda</taxon>
        <taxon>Chromadorea</taxon>
        <taxon>Rhabditida</taxon>
        <taxon>Tylenchina</taxon>
        <taxon>Panagrolaimomorpha</taxon>
        <taxon>Strongyloidoidea</taxon>
        <taxon>Strongyloididae</taxon>
        <taxon>Strongyloides</taxon>
    </lineage>
</organism>
<evidence type="ECO:0000313" key="1">
    <source>
        <dbReference type="Proteomes" id="UP000035681"/>
    </source>
</evidence>
<evidence type="ECO:0000313" key="2">
    <source>
        <dbReference type="WBParaSite" id="TCONS_00014049.p1"/>
    </source>
</evidence>
<keyword evidence="1" id="KW-1185">Reference proteome</keyword>
<dbReference type="WBParaSite" id="TCONS_00014049.p1">
    <property type="protein sequence ID" value="TCONS_00014049.p1"/>
    <property type="gene ID" value="XLOC_009202"/>
</dbReference>
<proteinExistence type="predicted"/>
<reference evidence="2" key="1">
    <citation type="submission" date="2024-02" db="UniProtKB">
        <authorList>
            <consortium name="WormBaseParasite"/>
        </authorList>
    </citation>
    <scope>IDENTIFICATION</scope>
</reference>
<accession>A0AAF5DMH1</accession>